<evidence type="ECO:0000313" key="17">
    <source>
        <dbReference type="Proteomes" id="UP000187735"/>
    </source>
</evidence>
<dbReference type="GO" id="GO:0003723">
    <property type="term" value="F:RNA binding"/>
    <property type="evidence" value="ECO:0007669"/>
    <property type="project" value="InterPro"/>
</dbReference>
<dbReference type="InterPro" id="IPR020825">
    <property type="entry name" value="Phe-tRNA_synthase-like_B3/B4"/>
</dbReference>
<evidence type="ECO:0000256" key="11">
    <source>
        <dbReference type="ARBA" id="ARBA00023146"/>
    </source>
</evidence>
<evidence type="ECO:0000256" key="5">
    <source>
        <dbReference type="ARBA" id="ARBA00022598"/>
    </source>
</evidence>
<feature type="binding site" evidence="13">
    <location>
        <position position="348"/>
    </location>
    <ligand>
        <name>Mg(2+)</name>
        <dbReference type="ChEBI" id="CHEBI:18420"/>
        <note>shared with alpha subunit</note>
    </ligand>
</feature>
<dbReference type="GO" id="GO:0006432">
    <property type="term" value="P:phenylalanyl-tRNA aminoacylation"/>
    <property type="evidence" value="ECO:0007669"/>
    <property type="project" value="UniProtKB-UniRule"/>
</dbReference>
<dbReference type="InterPro" id="IPR041616">
    <property type="entry name" value="PheRS_beta_core"/>
</dbReference>
<comment type="subunit">
    <text evidence="3 13">Tetramer of two alpha and two beta subunits.</text>
</comment>
<dbReference type="Gene3D" id="3.50.40.10">
    <property type="entry name" value="Phenylalanyl-trna Synthetase, Chain B, domain 3"/>
    <property type="match status" value="1"/>
</dbReference>
<dbReference type="FunFam" id="3.30.56.10:FF:000002">
    <property type="entry name" value="Phenylalanine--tRNA ligase beta subunit"/>
    <property type="match status" value="1"/>
</dbReference>
<dbReference type="SUPFAM" id="SSF55681">
    <property type="entry name" value="Class II aaRS and biotin synthetases"/>
    <property type="match status" value="1"/>
</dbReference>
<evidence type="ECO:0000256" key="2">
    <source>
        <dbReference type="ARBA" id="ARBA00008653"/>
    </source>
</evidence>
<comment type="catalytic activity">
    <reaction evidence="12 13">
        <text>tRNA(Phe) + L-phenylalanine + ATP = L-phenylalanyl-tRNA(Phe) + AMP + diphosphate + H(+)</text>
        <dbReference type="Rhea" id="RHEA:19413"/>
        <dbReference type="Rhea" id="RHEA-COMP:9668"/>
        <dbReference type="Rhea" id="RHEA-COMP:9699"/>
        <dbReference type="ChEBI" id="CHEBI:15378"/>
        <dbReference type="ChEBI" id="CHEBI:30616"/>
        <dbReference type="ChEBI" id="CHEBI:33019"/>
        <dbReference type="ChEBI" id="CHEBI:58095"/>
        <dbReference type="ChEBI" id="CHEBI:78442"/>
        <dbReference type="ChEBI" id="CHEBI:78531"/>
        <dbReference type="ChEBI" id="CHEBI:456215"/>
        <dbReference type="EC" id="6.1.1.20"/>
    </reaction>
</comment>
<evidence type="ECO:0000256" key="6">
    <source>
        <dbReference type="ARBA" id="ARBA00022723"/>
    </source>
</evidence>
<dbReference type="Pfam" id="PF03484">
    <property type="entry name" value="B5"/>
    <property type="match status" value="1"/>
</dbReference>
<protein>
    <recommendedName>
        <fullName evidence="13">Phenylalanine--tRNA ligase beta subunit</fullName>
        <ecNumber evidence="13">6.1.1.20</ecNumber>
    </recommendedName>
    <alternativeName>
        <fullName evidence="13">Phenylalanyl-tRNA synthetase beta subunit</fullName>
        <shortName evidence="13">PheRS</shortName>
    </alternativeName>
</protein>
<evidence type="ECO:0000256" key="7">
    <source>
        <dbReference type="ARBA" id="ARBA00022741"/>
    </source>
</evidence>
<dbReference type="PROSITE" id="PS51483">
    <property type="entry name" value="B5"/>
    <property type="match status" value="1"/>
</dbReference>
<keyword evidence="17" id="KW-1185">Reference proteome</keyword>
<dbReference type="FunFam" id="3.30.56.10:FF:000001">
    <property type="entry name" value="Phenylalanine--tRNA ligase beta subunit"/>
    <property type="match status" value="1"/>
</dbReference>
<name>A0A1P8WM86_9PLAN</name>
<comment type="similarity">
    <text evidence="2 13">Belongs to the phenylalanyl-tRNA synthetase beta subunit family. Type 1 subfamily.</text>
</comment>
<dbReference type="InterPro" id="IPR009061">
    <property type="entry name" value="DNA-bd_dom_put_sf"/>
</dbReference>
<dbReference type="InterPro" id="IPR005146">
    <property type="entry name" value="B3/B4_tRNA-bd"/>
</dbReference>
<feature type="domain" description="B5" evidence="15">
    <location>
        <begin position="288"/>
        <end position="364"/>
    </location>
</feature>
<dbReference type="InterPro" id="IPR036690">
    <property type="entry name" value="Fdx_antiC-bd_sf"/>
</dbReference>
<dbReference type="PROSITE" id="PS51447">
    <property type="entry name" value="FDX_ACB"/>
    <property type="match status" value="1"/>
</dbReference>
<evidence type="ECO:0000256" key="12">
    <source>
        <dbReference type="ARBA" id="ARBA00049255"/>
    </source>
</evidence>
<evidence type="ECO:0000256" key="8">
    <source>
        <dbReference type="ARBA" id="ARBA00022840"/>
    </source>
</evidence>
<evidence type="ECO:0000256" key="1">
    <source>
        <dbReference type="ARBA" id="ARBA00004496"/>
    </source>
</evidence>
<dbReference type="PANTHER" id="PTHR10947">
    <property type="entry name" value="PHENYLALANYL-TRNA SYNTHETASE BETA CHAIN AND LEUCINE-RICH REPEAT-CONTAINING PROTEIN 47"/>
    <property type="match status" value="1"/>
</dbReference>
<dbReference type="OrthoDB" id="9805455at2"/>
<dbReference type="SUPFAM" id="SSF56037">
    <property type="entry name" value="PheT/TilS domain"/>
    <property type="match status" value="1"/>
</dbReference>
<proteinExistence type="inferred from homology"/>
<dbReference type="GO" id="GO:0005524">
    <property type="term" value="F:ATP binding"/>
    <property type="evidence" value="ECO:0007669"/>
    <property type="project" value="UniProtKB-UniRule"/>
</dbReference>
<dbReference type="SMART" id="SM00874">
    <property type="entry name" value="B5"/>
    <property type="match status" value="1"/>
</dbReference>
<comment type="cofactor">
    <cofactor evidence="13">
        <name>Mg(2+)</name>
        <dbReference type="ChEBI" id="CHEBI:18420"/>
    </cofactor>
    <text evidence="13">Binds 2 magnesium ions per tetramer.</text>
</comment>
<feature type="binding site" evidence="13">
    <location>
        <position position="352"/>
    </location>
    <ligand>
        <name>Mg(2+)</name>
        <dbReference type="ChEBI" id="CHEBI:18420"/>
        <note>shared with alpha subunit</note>
    </ligand>
</feature>
<keyword evidence="9 13" id="KW-0460">Magnesium</keyword>
<evidence type="ECO:0000256" key="3">
    <source>
        <dbReference type="ARBA" id="ARBA00011209"/>
    </source>
</evidence>
<dbReference type="FunFam" id="3.50.40.10:FF:000001">
    <property type="entry name" value="Phenylalanine--tRNA ligase beta subunit"/>
    <property type="match status" value="1"/>
</dbReference>
<dbReference type="Pfam" id="PF03147">
    <property type="entry name" value="FDX-ACB"/>
    <property type="match status" value="1"/>
</dbReference>
<dbReference type="Gene3D" id="3.30.56.10">
    <property type="match status" value="2"/>
</dbReference>
<feature type="binding site" evidence="13">
    <location>
        <position position="351"/>
    </location>
    <ligand>
        <name>Mg(2+)</name>
        <dbReference type="ChEBI" id="CHEBI:18420"/>
        <note>shared with alpha subunit</note>
    </ligand>
</feature>
<keyword evidence="5 13" id="KW-0436">Ligase</keyword>
<dbReference type="Gene3D" id="3.30.930.10">
    <property type="entry name" value="Bira Bifunctional Protein, Domain 2"/>
    <property type="match status" value="1"/>
</dbReference>
<dbReference type="Pfam" id="PF03483">
    <property type="entry name" value="B3_4"/>
    <property type="match status" value="1"/>
</dbReference>
<keyword evidence="8 13" id="KW-0067">ATP-binding</keyword>
<dbReference type="InterPro" id="IPR005121">
    <property type="entry name" value="Fdx_antiC-bd"/>
</dbReference>
<dbReference type="EMBL" id="CP017641">
    <property type="protein sequence ID" value="APZ95168.1"/>
    <property type="molecule type" value="Genomic_DNA"/>
</dbReference>
<dbReference type="KEGG" id="fmr:Fuma_04823"/>
<dbReference type="SMART" id="SM00896">
    <property type="entry name" value="FDX-ACB"/>
    <property type="match status" value="1"/>
</dbReference>
<gene>
    <name evidence="13 16" type="primary">pheT</name>
    <name evidence="16" type="ORF">Fuma_04823</name>
</gene>
<keyword evidence="7 13" id="KW-0547">Nucleotide-binding</keyword>
<dbReference type="Gene3D" id="3.30.70.380">
    <property type="entry name" value="Ferrodoxin-fold anticodon-binding domain"/>
    <property type="match status" value="1"/>
</dbReference>
<evidence type="ECO:0000313" key="16">
    <source>
        <dbReference type="EMBL" id="APZ95168.1"/>
    </source>
</evidence>
<dbReference type="NCBIfam" id="TIGR00472">
    <property type="entry name" value="pheT_bact"/>
    <property type="match status" value="1"/>
</dbReference>
<dbReference type="InterPro" id="IPR045864">
    <property type="entry name" value="aa-tRNA-synth_II/BPL/LPL"/>
</dbReference>
<dbReference type="SMART" id="SM00873">
    <property type="entry name" value="B3_4"/>
    <property type="match status" value="1"/>
</dbReference>
<keyword evidence="6 13" id="KW-0479">Metal-binding</keyword>
<dbReference type="PANTHER" id="PTHR10947:SF0">
    <property type="entry name" value="PHENYLALANINE--TRNA LIGASE BETA SUBUNIT"/>
    <property type="match status" value="1"/>
</dbReference>
<dbReference type="Pfam" id="PF17759">
    <property type="entry name" value="tRNA_synthFbeta"/>
    <property type="match status" value="1"/>
</dbReference>
<evidence type="ECO:0000256" key="13">
    <source>
        <dbReference type="HAMAP-Rule" id="MF_00283"/>
    </source>
</evidence>
<dbReference type="GO" id="GO:0004826">
    <property type="term" value="F:phenylalanine-tRNA ligase activity"/>
    <property type="evidence" value="ECO:0007669"/>
    <property type="project" value="UniProtKB-UniRule"/>
</dbReference>
<accession>A0A1P8WM86</accession>
<dbReference type="HAMAP" id="MF_00283">
    <property type="entry name" value="Phe_tRNA_synth_beta1"/>
    <property type="match status" value="1"/>
</dbReference>
<keyword evidence="4 13" id="KW-0963">Cytoplasm</keyword>
<dbReference type="GO" id="GO:0009328">
    <property type="term" value="C:phenylalanine-tRNA ligase complex"/>
    <property type="evidence" value="ECO:0007669"/>
    <property type="project" value="TreeGrafter"/>
</dbReference>
<dbReference type="InterPro" id="IPR005147">
    <property type="entry name" value="tRNA_synthase_B5-dom"/>
</dbReference>
<dbReference type="RefSeq" id="WP_077026372.1">
    <property type="nucleotide sequence ID" value="NZ_CP017641.1"/>
</dbReference>
<feature type="domain" description="FDX-ACB" evidence="14">
    <location>
        <begin position="579"/>
        <end position="672"/>
    </location>
</feature>
<sequence length="672" mass="73131">MIVSKNWLAEYVELDMSVEDLTDRLTMSGLNLEEFNPVGDDVAIDLEVTSNRPDCLGHLGVAREVSVLFKKTLKSPEPAPVAASEKSADAAAVQIDCPDLCHEYHARVVNGVKIGPSPDWLKDRLLAAGINSVNNVVDVTNYVMLECGQPLHAFDFEKLQGGQIVVRRASKGEKITAIDQKEYELADDMCVIADAKRPVAVAGVMGGLDTEISDSTTSVLVETASFEPVSVRATARALKLHSPSSFRFERRVNRHNIDWASRRCCELIVQVAGGTTLDGSVVAGSSPSDSEPVMLRFAQVKRILGIDIPAAECVSILKDLGLNCVEESADTATFTAPSWRLDLTRECDLIEEVARIHGYDQIPDTTPLPVVATSKSRREEVGDAIRTLLPGCGFFESLTLSFVSEDQRQLFKPRSEIAAVAVNHSSRSHENQMRQSLVPCLLQCRRQNERHGTANAKLFEIAKVYLSAGEGKPEHEAEPMMLGLVAGSDFLEVKGIVESIVNRVAPLAELSAEPTDLAEFGQGRGATLKLNGRLFGWVGELDRSLTDTVGLHDAATVAEVNVSLLEELFEPNRMYAPLPIFPTVSRDLNLVLAESVTWAELSEVVRSAGGSLLQDVSFSGQYRGKGIDADKKSYLVSCRFLAADRTLTAEEVEAAVQDILAACKEKLEATLR</sequence>
<evidence type="ECO:0000256" key="10">
    <source>
        <dbReference type="ARBA" id="ARBA00022917"/>
    </source>
</evidence>
<dbReference type="AlphaFoldDB" id="A0A1P8WM86"/>
<dbReference type="GO" id="GO:0000287">
    <property type="term" value="F:magnesium ion binding"/>
    <property type="evidence" value="ECO:0007669"/>
    <property type="project" value="UniProtKB-UniRule"/>
</dbReference>
<evidence type="ECO:0000256" key="4">
    <source>
        <dbReference type="ARBA" id="ARBA00022490"/>
    </source>
</evidence>
<evidence type="ECO:0000259" key="15">
    <source>
        <dbReference type="PROSITE" id="PS51483"/>
    </source>
</evidence>
<dbReference type="SUPFAM" id="SSF46955">
    <property type="entry name" value="Putative DNA-binding domain"/>
    <property type="match status" value="2"/>
</dbReference>
<keyword evidence="11 13" id="KW-0030">Aminoacyl-tRNA synthetase</keyword>
<keyword evidence="10 13" id="KW-0648">Protein biosynthesis</keyword>
<evidence type="ECO:0000256" key="9">
    <source>
        <dbReference type="ARBA" id="ARBA00022842"/>
    </source>
</evidence>
<dbReference type="InterPro" id="IPR045060">
    <property type="entry name" value="Phe-tRNA-ligase_IIc_bsu"/>
</dbReference>
<dbReference type="SUPFAM" id="SSF54991">
    <property type="entry name" value="Anticodon-binding domain of PheRS"/>
    <property type="match status" value="1"/>
</dbReference>
<evidence type="ECO:0000259" key="14">
    <source>
        <dbReference type="PROSITE" id="PS51447"/>
    </source>
</evidence>
<comment type="subcellular location">
    <subcellularLocation>
        <location evidence="1 13">Cytoplasm</location>
    </subcellularLocation>
</comment>
<dbReference type="EC" id="6.1.1.20" evidence="13"/>
<organism evidence="16 17">
    <name type="scientific">Fuerstiella marisgermanici</name>
    <dbReference type="NCBI Taxonomy" id="1891926"/>
    <lineage>
        <taxon>Bacteria</taxon>
        <taxon>Pseudomonadati</taxon>
        <taxon>Planctomycetota</taxon>
        <taxon>Planctomycetia</taxon>
        <taxon>Planctomycetales</taxon>
        <taxon>Planctomycetaceae</taxon>
        <taxon>Fuerstiella</taxon>
    </lineage>
</organism>
<dbReference type="Proteomes" id="UP000187735">
    <property type="component" value="Chromosome"/>
</dbReference>
<dbReference type="STRING" id="1891926.Fuma_04823"/>
<feature type="binding site" evidence="13">
    <location>
        <position position="342"/>
    </location>
    <ligand>
        <name>Mg(2+)</name>
        <dbReference type="ChEBI" id="CHEBI:18420"/>
        <note>shared with alpha subunit</note>
    </ligand>
</feature>
<reference evidence="16 17" key="1">
    <citation type="journal article" date="2016" name="Front. Microbiol.">
        <title>Fuerstia marisgermanicae gen. nov., sp. nov., an Unusual Member of the Phylum Planctomycetes from the German Wadden Sea.</title>
        <authorList>
            <person name="Kohn T."/>
            <person name="Heuer A."/>
            <person name="Jogler M."/>
            <person name="Vollmers J."/>
            <person name="Boedeker C."/>
            <person name="Bunk B."/>
            <person name="Rast P."/>
            <person name="Borchert D."/>
            <person name="Glockner I."/>
            <person name="Freese H.M."/>
            <person name="Klenk H.P."/>
            <person name="Overmann J."/>
            <person name="Kaster A.K."/>
            <person name="Rohde M."/>
            <person name="Wiegand S."/>
            <person name="Jogler C."/>
        </authorList>
    </citation>
    <scope>NUCLEOTIDE SEQUENCE [LARGE SCALE GENOMIC DNA]</scope>
    <source>
        <strain evidence="16 17">NH11</strain>
    </source>
</reference>
<dbReference type="InterPro" id="IPR004532">
    <property type="entry name" value="Phe-tRNA-ligase_IIc_bsu_bact"/>
</dbReference>